<reference evidence="3 4" key="1">
    <citation type="submission" date="2016-10" db="EMBL/GenBank/DDBJ databases">
        <authorList>
            <person name="Varghese N."/>
            <person name="Submissions S."/>
        </authorList>
    </citation>
    <scope>NUCLEOTIDE SEQUENCE [LARGE SCALE GENOMIC DNA]</scope>
    <source>
        <strain evidence="3 4">DSM 282</strain>
    </source>
</reference>
<protein>
    <submittedName>
        <fullName evidence="3">Iron complex transport system substrate-binding protein</fullName>
    </submittedName>
</protein>
<evidence type="ECO:0000313" key="3">
    <source>
        <dbReference type="EMBL" id="SFB48087.1"/>
    </source>
</evidence>
<dbReference type="PROSITE" id="PS50983">
    <property type="entry name" value="FE_B12_PBP"/>
    <property type="match status" value="1"/>
</dbReference>
<dbReference type="Gene3D" id="1.20.58.2180">
    <property type="match status" value="1"/>
</dbReference>
<dbReference type="PANTHER" id="PTHR30535">
    <property type="entry name" value="VITAMIN B12-BINDING PROTEIN"/>
    <property type="match status" value="1"/>
</dbReference>
<dbReference type="Pfam" id="PF01497">
    <property type="entry name" value="Peripla_BP_2"/>
    <property type="match status" value="1"/>
</dbReference>
<dbReference type="CDD" id="cd01142">
    <property type="entry name" value="TroA_e"/>
    <property type="match status" value="1"/>
</dbReference>
<dbReference type="InterPro" id="IPR002491">
    <property type="entry name" value="ABC_transptr_periplasmic_BD"/>
</dbReference>
<dbReference type="InterPro" id="IPR050902">
    <property type="entry name" value="ABC_Transporter_SBP"/>
</dbReference>
<feature type="signal peptide" evidence="1">
    <location>
        <begin position="1"/>
        <end position="25"/>
    </location>
</feature>
<dbReference type="EMBL" id="FOKJ01000057">
    <property type="protein sequence ID" value="SFB48087.1"/>
    <property type="molecule type" value="Genomic_DNA"/>
</dbReference>
<proteinExistence type="predicted"/>
<organism evidence="3 4">
    <name type="scientific">Azotobacter beijerinckii</name>
    <dbReference type="NCBI Taxonomy" id="170623"/>
    <lineage>
        <taxon>Bacteria</taxon>
        <taxon>Pseudomonadati</taxon>
        <taxon>Pseudomonadota</taxon>
        <taxon>Gammaproteobacteria</taxon>
        <taxon>Pseudomonadales</taxon>
        <taxon>Pseudomonadaceae</taxon>
        <taxon>Azotobacter</taxon>
    </lineage>
</organism>
<gene>
    <name evidence="3" type="ORF">SAMN04244571_03114</name>
</gene>
<feature type="chain" id="PRO_5045431186" evidence="1">
    <location>
        <begin position="26"/>
        <end position="353"/>
    </location>
</feature>
<name>A0A1I1BDB0_9GAMM</name>
<comment type="caution">
    <text evidence="3">The sequence shown here is derived from an EMBL/GenBank/DDBJ whole genome shotgun (WGS) entry which is preliminary data.</text>
</comment>
<keyword evidence="4" id="KW-1185">Reference proteome</keyword>
<keyword evidence="1" id="KW-0732">Signal</keyword>
<dbReference type="RefSeq" id="WP_091013853.1">
    <property type="nucleotide sequence ID" value="NZ_FOKJ01000057.1"/>
</dbReference>
<evidence type="ECO:0000259" key="2">
    <source>
        <dbReference type="PROSITE" id="PS50983"/>
    </source>
</evidence>
<accession>A0A1I1BDB0</accession>
<dbReference type="Proteomes" id="UP000198861">
    <property type="component" value="Unassembled WGS sequence"/>
</dbReference>
<dbReference type="PANTHER" id="PTHR30535:SF34">
    <property type="entry name" value="MOLYBDATE-BINDING PROTEIN MOLA"/>
    <property type="match status" value="1"/>
</dbReference>
<dbReference type="SUPFAM" id="SSF53807">
    <property type="entry name" value="Helical backbone' metal receptor"/>
    <property type="match status" value="1"/>
</dbReference>
<dbReference type="Gene3D" id="3.40.50.1980">
    <property type="entry name" value="Nitrogenase molybdenum iron protein domain"/>
    <property type="match status" value="2"/>
</dbReference>
<evidence type="ECO:0000313" key="4">
    <source>
        <dbReference type="Proteomes" id="UP000198861"/>
    </source>
</evidence>
<feature type="domain" description="Fe/B12 periplasmic-binding" evidence="2">
    <location>
        <begin position="44"/>
        <end position="312"/>
    </location>
</feature>
<sequence>MNIRQRTLGALGLLAALLLADPLRAERLVTDMTGRQVKIPDEVRRVYAVGHCIPMVGAVAPDKLANNFRLNETAKRFLSPQFYEGKVVPGVNSRMLSDEELVKLAPDLVIMEAMPGAAERADRLSARLQAPVLLIDQNMHSYKPAFAFLGGVLQRPEQGRALADFVAAHLDPIEEKARSIPADKRVRVYYAEGPDGLSTNPAGSSHTQLLDFVGGLNVAQVVNLPDEGMSSVSLEQLYLWQPDLILTWTPAADQLTTWKAVVESPLWQPVNAVKGGKVLQIPWIPFSWFDRPPGSNRILGAFWLARTLYPEVFPLDLTSLTREYFRLFYHQEISAAEVSYLLGLSTPQAAARR</sequence>
<evidence type="ECO:0000256" key="1">
    <source>
        <dbReference type="SAM" id="SignalP"/>
    </source>
</evidence>